<evidence type="ECO:0000313" key="1">
    <source>
        <dbReference type="EMBL" id="KAJ3836212.1"/>
    </source>
</evidence>
<evidence type="ECO:0000313" key="2">
    <source>
        <dbReference type="Proteomes" id="UP001163846"/>
    </source>
</evidence>
<sequence>MKLALRILTANIGLYPKDPASVKADDAVVKAYTVTPHPLPQNEYTCLLEGDFMDFLNLSGHENAQWLIDIAHDLCDPRFKRGSLWVCSSNGQNQPVNPNDLLTPSTYEYRTCEVVYITKKSTREDKSRTKSWADAEAMLKALRKREDRCWITTCGEPLTTGHILPKRTGDAEARWIYEEFTGKSAPAGMTALHPEFGIMLDLNMEYWFDDYWIGFRLNGNNGYTVHNFTNRKIGTHGCTWSERLAPSWVDLHGQAITPPNPASPINPPPGLFRWHYLQGVIRKFSTTHYQNIEHIAMHEKSVLMKGDSDDEGTDSEADWPSAIFDRGRFAYAQAQLEAERMDAVAQWIASA</sequence>
<gene>
    <name evidence="1" type="ORF">F5878DRAFT_541765</name>
</gene>
<reference evidence="1" key="1">
    <citation type="submission" date="2022-08" db="EMBL/GenBank/DDBJ databases">
        <authorList>
            <consortium name="DOE Joint Genome Institute"/>
            <person name="Min B."/>
            <person name="Riley R."/>
            <person name="Sierra-Patev S."/>
            <person name="Naranjo-Ortiz M."/>
            <person name="Looney B."/>
            <person name="Konkel Z."/>
            <person name="Slot J.C."/>
            <person name="Sakamoto Y."/>
            <person name="Steenwyk J.L."/>
            <person name="Rokas A."/>
            <person name="Carro J."/>
            <person name="Camarero S."/>
            <person name="Ferreira P."/>
            <person name="Molpeceres G."/>
            <person name="Ruiz-Duenas F.J."/>
            <person name="Serrano A."/>
            <person name="Henrissat B."/>
            <person name="Drula E."/>
            <person name="Hughes K.W."/>
            <person name="Mata J.L."/>
            <person name="Ishikawa N.K."/>
            <person name="Vargas-Isla R."/>
            <person name="Ushijima S."/>
            <person name="Smith C.A."/>
            <person name="Ahrendt S."/>
            <person name="Andreopoulos W."/>
            <person name="He G."/>
            <person name="Labutti K."/>
            <person name="Lipzen A."/>
            <person name="Ng V."/>
            <person name="Sandor L."/>
            <person name="Barry K."/>
            <person name="Martinez A.T."/>
            <person name="Xiao Y."/>
            <person name="Gibbons J.G."/>
            <person name="Terashima K."/>
            <person name="Hibbett D.S."/>
            <person name="Grigoriev I.V."/>
        </authorList>
    </citation>
    <scope>NUCLEOTIDE SEQUENCE</scope>
    <source>
        <strain evidence="1">TFB9207</strain>
    </source>
</reference>
<comment type="caution">
    <text evidence="1">The sequence shown here is derived from an EMBL/GenBank/DDBJ whole genome shotgun (WGS) entry which is preliminary data.</text>
</comment>
<dbReference type="AlphaFoldDB" id="A0AA38P4K7"/>
<dbReference type="Proteomes" id="UP001163846">
    <property type="component" value="Unassembled WGS sequence"/>
</dbReference>
<proteinExistence type="predicted"/>
<organism evidence="1 2">
    <name type="scientific">Lentinula raphanica</name>
    <dbReference type="NCBI Taxonomy" id="153919"/>
    <lineage>
        <taxon>Eukaryota</taxon>
        <taxon>Fungi</taxon>
        <taxon>Dikarya</taxon>
        <taxon>Basidiomycota</taxon>
        <taxon>Agaricomycotina</taxon>
        <taxon>Agaricomycetes</taxon>
        <taxon>Agaricomycetidae</taxon>
        <taxon>Agaricales</taxon>
        <taxon>Marasmiineae</taxon>
        <taxon>Omphalotaceae</taxon>
        <taxon>Lentinula</taxon>
    </lineage>
</organism>
<dbReference type="EMBL" id="MU806340">
    <property type="protein sequence ID" value="KAJ3836212.1"/>
    <property type="molecule type" value="Genomic_DNA"/>
</dbReference>
<protein>
    <submittedName>
        <fullName evidence="1">Uncharacterized protein</fullName>
    </submittedName>
</protein>
<accession>A0AA38P4K7</accession>
<keyword evidence="2" id="KW-1185">Reference proteome</keyword>
<name>A0AA38P4K7_9AGAR</name>